<protein>
    <submittedName>
        <fullName evidence="2">Uncharacterized protein</fullName>
    </submittedName>
</protein>
<accession>A0A9P7RT34</accession>
<comment type="caution">
    <text evidence="2">The sequence shown here is derived from an EMBL/GenBank/DDBJ whole genome shotgun (WGS) entry which is preliminary data.</text>
</comment>
<evidence type="ECO:0000313" key="2">
    <source>
        <dbReference type="EMBL" id="KAG7089157.1"/>
    </source>
</evidence>
<organism evidence="2 3">
    <name type="scientific">Marasmius oreades</name>
    <name type="common">fairy-ring Marasmius</name>
    <dbReference type="NCBI Taxonomy" id="181124"/>
    <lineage>
        <taxon>Eukaryota</taxon>
        <taxon>Fungi</taxon>
        <taxon>Dikarya</taxon>
        <taxon>Basidiomycota</taxon>
        <taxon>Agaricomycotina</taxon>
        <taxon>Agaricomycetes</taxon>
        <taxon>Agaricomycetidae</taxon>
        <taxon>Agaricales</taxon>
        <taxon>Marasmiineae</taxon>
        <taxon>Marasmiaceae</taxon>
        <taxon>Marasmius</taxon>
    </lineage>
</organism>
<dbReference type="Proteomes" id="UP001049176">
    <property type="component" value="Chromosome 7"/>
</dbReference>
<dbReference type="KEGG" id="more:E1B28_010863"/>
<gene>
    <name evidence="2" type="ORF">E1B28_010863</name>
</gene>
<dbReference type="EMBL" id="CM032187">
    <property type="protein sequence ID" value="KAG7089157.1"/>
    <property type="molecule type" value="Genomic_DNA"/>
</dbReference>
<reference evidence="2" key="1">
    <citation type="journal article" date="2021" name="Genome Biol. Evol.">
        <title>The assembled and annotated genome of the fairy-ring fungus Marasmius oreades.</title>
        <authorList>
            <person name="Hiltunen M."/>
            <person name="Ament-Velasquez S.L."/>
            <person name="Johannesson H."/>
        </authorList>
    </citation>
    <scope>NUCLEOTIDE SEQUENCE</scope>
    <source>
        <strain evidence="2">03SP1</strain>
    </source>
</reference>
<feature type="compositionally biased region" description="Basic and acidic residues" evidence="1">
    <location>
        <begin position="24"/>
        <end position="37"/>
    </location>
</feature>
<keyword evidence="3" id="KW-1185">Reference proteome</keyword>
<dbReference type="AlphaFoldDB" id="A0A9P7RT34"/>
<name>A0A9P7RT34_9AGAR</name>
<evidence type="ECO:0000256" key="1">
    <source>
        <dbReference type="SAM" id="MobiDB-lite"/>
    </source>
</evidence>
<feature type="region of interest" description="Disordered" evidence="1">
    <location>
        <begin position="24"/>
        <end position="62"/>
    </location>
</feature>
<dbReference type="GeneID" id="66079938"/>
<proteinExistence type="predicted"/>
<dbReference type="RefSeq" id="XP_043005627.1">
    <property type="nucleotide sequence ID" value="XM_043155845.1"/>
</dbReference>
<sequence>MPWVRVWIKAEAEAEQVGEKKLQEVRRHDCGTSDHRQKPFIPRRRNSTDLEESSQYSPPFSTECGRSLNELGPLVGLLQAVRAVGKSHYRLAYRCGYGP</sequence>
<evidence type="ECO:0000313" key="3">
    <source>
        <dbReference type="Proteomes" id="UP001049176"/>
    </source>
</evidence>